<keyword evidence="4" id="KW-0804">Transcription</keyword>
<dbReference type="Gene3D" id="3.40.190.290">
    <property type="match status" value="1"/>
</dbReference>
<dbReference type="InterPro" id="IPR000847">
    <property type="entry name" value="LysR_HTH_N"/>
</dbReference>
<dbReference type="CDD" id="cd08422">
    <property type="entry name" value="PBP2_CrgA_like"/>
    <property type="match status" value="1"/>
</dbReference>
<evidence type="ECO:0000256" key="1">
    <source>
        <dbReference type="ARBA" id="ARBA00009437"/>
    </source>
</evidence>
<protein>
    <submittedName>
        <fullName evidence="6">Transcriptional regulator</fullName>
    </submittedName>
</protein>
<dbReference type="InterPro" id="IPR036388">
    <property type="entry name" value="WH-like_DNA-bd_sf"/>
</dbReference>
<dbReference type="PANTHER" id="PTHR30537:SF5">
    <property type="entry name" value="HTH-TYPE TRANSCRIPTIONAL ACTIVATOR TTDR-RELATED"/>
    <property type="match status" value="1"/>
</dbReference>
<proteinExistence type="inferred from homology"/>
<name>A0A2Z5G133_9BACT</name>
<feature type="domain" description="HTH lysR-type" evidence="5">
    <location>
        <begin position="4"/>
        <end position="61"/>
    </location>
</feature>
<dbReference type="GO" id="GO:0003700">
    <property type="term" value="F:DNA-binding transcription factor activity"/>
    <property type="evidence" value="ECO:0007669"/>
    <property type="project" value="InterPro"/>
</dbReference>
<dbReference type="PANTHER" id="PTHR30537">
    <property type="entry name" value="HTH-TYPE TRANSCRIPTIONAL REGULATOR"/>
    <property type="match status" value="1"/>
</dbReference>
<keyword evidence="7" id="KW-1185">Reference proteome</keyword>
<evidence type="ECO:0000313" key="6">
    <source>
        <dbReference type="EMBL" id="AXC12417.1"/>
    </source>
</evidence>
<dbReference type="Pfam" id="PF03466">
    <property type="entry name" value="LysR_substrate"/>
    <property type="match status" value="1"/>
</dbReference>
<dbReference type="InterPro" id="IPR058163">
    <property type="entry name" value="LysR-type_TF_proteobact-type"/>
</dbReference>
<dbReference type="EMBL" id="CP030840">
    <property type="protein sequence ID" value="AXC12417.1"/>
    <property type="molecule type" value="Genomic_DNA"/>
</dbReference>
<dbReference type="RefSeq" id="WP_114207633.1">
    <property type="nucleotide sequence ID" value="NZ_CP030840.1"/>
</dbReference>
<dbReference type="SUPFAM" id="SSF53850">
    <property type="entry name" value="Periplasmic binding protein-like II"/>
    <property type="match status" value="1"/>
</dbReference>
<dbReference type="PROSITE" id="PS50931">
    <property type="entry name" value="HTH_LYSR"/>
    <property type="match status" value="1"/>
</dbReference>
<dbReference type="Pfam" id="PF00126">
    <property type="entry name" value="HTH_1"/>
    <property type="match status" value="1"/>
</dbReference>
<dbReference type="InterPro" id="IPR005119">
    <property type="entry name" value="LysR_subst-bd"/>
</dbReference>
<evidence type="ECO:0000256" key="3">
    <source>
        <dbReference type="ARBA" id="ARBA00023125"/>
    </source>
</evidence>
<accession>A0A2Z5G133</accession>
<dbReference type="GO" id="GO:0043565">
    <property type="term" value="F:sequence-specific DNA binding"/>
    <property type="evidence" value="ECO:0007669"/>
    <property type="project" value="TreeGrafter"/>
</dbReference>
<dbReference type="AlphaFoldDB" id="A0A2Z5G133"/>
<dbReference type="SUPFAM" id="SSF46785">
    <property type="entry name" value="Winged helix' DNA-binding domain"/>
    <property type="match status" value="1"/>
</dbReference>
<dbReference type="Gene3D" id="1.10.10.10">
    <property type="entry name" value="Winged helix-like DNA-binding domain superfamily/Winged helix DNA-binding domain"/>
    <property type="match status" value="1"/>
</dbReference>
<gene>
    <name evidence="6" type="ORF">ACPOL_3122</name>
</gene>
<evidence type="ECO:0000256" key="4">
    <source>
        <dbReference type="ARBA" id="ARBA00023163"/>
    </source>
</evidence>
<dbReference type="InterPro" id="IPR036390">
    <property type="entry name" value="WH_DNA-bd_sf"/>
</dbReference>
<dbReference type="KEGG" id="abas:ACPOL_3122"/>
<keyword evidence="3" id="KW-0238">DNA-binding</keyword>
<dbReference type="OrthoDB" id="116299at2"/>
<keyword evidence="2" id="KW-0805">Transcription regulation</keyword>
<reference evidence="6 7" key="1">
    <citation type="journal article" date="2018" name="Front. Microbiol.">
        <title>Hydrolytic Capabilities as a Key to Environmental Success: Chitinolytic and Cellulolytic Acidobacteria From Acidic Sub-arctic Soils and Boreal Peatlands.</title>
        <authorList>
            <person name="Belova S.E."/>
            <person name="Ravin N.V."/>
            <person name="Pankratov T.A."/>
            <person name="Rakitin A.L."/>
            <person name="Ivanova A.A."/>
            <person name="Beletsky A.V."/>
            <person name="Mardanov A.V."/>
            <person name="Sinninghe Damste J.S."/>
            <person name="Dedysh S.N."/>
        </authorList>
    </citation>
    <scope>NUCLEOTIDE SEQUENCE [LARGE SCALE GENOMIC DNA]</scope>
    <source>
        <strain evidence="6 7">SBC82</strain>
    </source>
</reference>
<evidence type="ECO:0000259" key="5">
    <source>
        <dbReference type="PROSITE" id="PS50931"/>
    </source>
</evidence>
<evidence type="ECO:0000313" key="7">
    <source>
        <dbReference type="Proteomes" id="UP000253606"/>
    </source>
</evidence>
<evidence type="ECO:0000256" key="2">
    <source>
        <dbReference type="ARBA" id="ARBA00023015"/>
    </source>
</evidence>
<comment type="similarity">
    <text evidence="1">Belongs to the LysR transcriptional regulatory family.</text>
</comment>
<dbReference type="Proteomes" id="UP000253606">
    <property type="component" value="Chromosome"/>
</dbReference>
<sequence>MDAVDLNDIRIFTVVGQEGTLSSAAVKLKVPTSTVSRALTRLEKNLGALLIRRSSRGHVLTDSGRDYLQVCRRALRTLDEGGEMLAAQRERPSGLIKVACPVTMTHLILAPLLKELQERYPQLRLQIESYTPAADQEFREDIDVVFKVRTPRDSIRRMRTYPGTKRGLFASAQYIKTFGMPSRPEDLLTHTCIGSGPWQLSRGDRTVTPNIQSSVILNDPAVLLDLILKHSGIALLPLYMARWPEMGNKLVPVLPRWTAQPVTLCALFSGQSRLTPKVHVLLDFLGEYIGTPRDPRLRGADAKGLFMNPRE</sequence>
<dbReference type="GO" id="GO:0006351">
    <property type="term" value="P:DNA-templated transcription"/>
    <property type="evidence" value="ECO:0007669"/>
    <property type="project" value="TreeGrafter"/>
</dbReference>
<organism evidence="6 7">
    <name type="scientific">Acidisarcina polymorpha</name>
    <dbReference type="NCBI Taxonomy" id="2211140"/>
    <lineage>
        <taxon>Bacteria</taxon>
        <taxon>Pseudomonadati</taxon>
        <taxon>Acidobacteriota</taxon>
        <taxon>Terriglobia</taxon>
        <taxon>Terriglobales</taxon>
        <taxon>Acidobacteriaceae</taxon>
        <taxon>Acidisarcina</taxon>
    </lineage>
</organism>